<dbReference type="Proteomes" id="UP001221898">
    <property type="component" value="Unassembled WGS sequence"/>
</dbReference>
<proteinExistence type="predicted"/>
<evidence type="ECO:0000256" key="1">
    <source>
        <dbReference type="SAM" id="MobiDB-lite"/>
    </source>
</evidence>
<protein>
    <submittedName>
        <fullName evidence="2">Uncharacterized protein</fullName>
    </submittedName>
</protein>
<gene>
    <name evidence="2" type="ORF">AAFF_G00204920</name>
</gene>
<dbReference type="AlphaFoldDB" id="A0AAD7RKL3"/>
<keyword evidence="3" id="KW-1185">Reference proteome</keyword>
<name>A0AAD7RKL3_9TELE</name>
<feature type="compositionally biased region" description="Low complexity" evidence="1">
    <location>
        <begin position="38"/>
        <end position="49"/>
    </location>
</feature>
<reference evidence="2" key="1">
    <citation type="journal article" date="2023" name="Science">
        <title>Genome structures resolve the early diversification of teleost fishes.</title>
        <authorList>
            <person name="Parey E."/>
            <person name="Louis A."/>
            <person name="Montfort J."/>
            <person name="Bouchez O."/>
            <person name="Roques C."/>
            <person name="Iampietro C."/>
            <person name="Lluch J."/>
            <person name="Castinel A."/>
            <person name="Donnadieu C."/>
            <person name="Desvignes T."/>
            <person name="Floi Bucao C."/>
            <person name="Jouanno E."/>
            <person name="Wen M."/>
            <person name="Mejri S."/>
            <person name="Dirks R."/>
            <person name="Jansen H."/>
            <person name="Henkel C."/>
            <person name="Chen W.J."/>
            <person name="Zahm M."/>
            <person name="Cabau C."/>
            <person name="Klopp C."/>
            <person name="Thompson A.W."/>
            <person name="Robinson-Rechavi M."/>
            <person name="Braasch I."/>
            <person name="Lecointre G."/>
            <person name="Bobe J."/>
            <person name="Postlethwait J.H."/>
            <person name="Berthelot C."/>
            <person name="Roest Crollius H."/>
            <person name="Guiguen Y."/>
        </authorList>
    </citation>
    <scope>NUCLEOTIDE SEQUENCE</scope>
    <source>
        <strain evidence="2">NC1722</strain>
    </source>
</reference>
<dbReference type="EMBL" id="JAINUG010000271">
    <property type="protein sequence ID" value="KAJ8384471.1"/>
    <property type="molecule type" value="Genomic_DNA"/>
</dbReference>
<feature type="region of interest" description="Disordered" evidence="1">
    <location>
        <begin position="29"/>
        <end position="57"/>
    </location>
</feature>
<accession>A0AAD7RKL3</accession>
<organism evidence="2 3">
    <name type="scientific">Aldrovandia affinis</name>
    <dbReference type="NCBI Taxonomy" id="143900"/>
    <lineage>
        <taxon>Eukaryota</taxon>
        <taxon>Metazoa</taxon>
        <taxon>Chordata</taxon>
        <taxon>Craniata</taxon>
        <taxon>Vertebrata</taxon>
        <taxon>Euteleostomi</taxon>
        <taxon>Actinopterygii</taxon>
        <taxon>Neopterygii</taxon>
        <taxon>Teleostei</taxon>
        <taxon>Notacanthiformes</taxon>
        <taxon>Halosauridae</taxon>
        <taxon>Aldrovandia</taxon>
    </lineage>
</organism>
<comment type="caution">
    <text evidence="2">The sequence shown here is derived from an EMBL/GenBank/DDBJ whole genome shotgun (WGS) entry which is preliminary data.</text>
</comment>
<evidence type="ECO:0000313" key="3">
    <source>
        <dbReference type="Proteomes" id="UP001221898"/>
    </source>
</evidence>
<evidence type="ECO:0000313" key="2">
    <source>
        <dbReference type="EMBL" id="KAJ8384471.1"/>
    </source>
</evidence>
<sequence>MDSEDQDLRDLVMQLRAEKEHLVRELALARPSTPNFVPEPSGSSGPPESTNRTGYRPMTGCGNIKCASRLPLMVQRSGFKQRPASGRSGTTNM</sequence>